<accession>A0ABW5IZ31</accession>
<sequence length="399" mass="45141">MEEKEVLVKAEGVSKKFCKDLKTSLWYGVKDLVSNLKGNQPERILRDKEFWAVKDINFELRRGECLGLIGHNGAGKSTLLKMLNGLINPDAGKITIKGRVGALIELGAGFNPILTGRENIYNNGAVLGFTRKEIDARLEEIIEFAELREFIDMPVQNYSSGMKVRLGFAVAAQMEPDVLLIDEVLAVGDVGFILKCFKTIDNILPKTAVVFVSHSMPKVSRICNQILLMEKGNVKFSGLDIGKGLDYYYSSFRNNEQNIIFTDGNLELKNSTIINFNNSFQGVPEIKWGEDLEIKLHFSFQRESPFIFILVIYDKEQREIAYLHENTKNLKCKGGSLEFTVKHKTLQLSKGYYTIDVSVHAMKTREPILRISGAISFHVGHPRDIFPPFLLQTEFHQND</sequence>
<proteinExistence type="inferred from homology"/>
<feature type="domain" description="ABC transporter" evidence="5">
    <location>
        <begin position="36"/>
        <end position="256"/>
    </location>
</feature>
<dbReference type="InterPro" id="IPR015860">
    <property type="entry name" value="ABC_transpr_TagH-like"/>
</dbReference>
<dbReference type="InterPro" id="IPR027417">
    <property type="entry name" value="P-loop_NTPase"/>
</dbReference>
<dbReference type="EMBL" id="JBHULT010000008">
    <property type="protein sequence ID" value="MFD2517945.1"/>
    <property type="molecule type" value="Genomic_DNA"/>
</dbReference>
<keyword evidence="2" id="KW-0813">Transport</keyword>
<dbReference type="PANTHER" id="PTHR46743">
    <property type="entry name" value="TEICHOIC ACIDS EXPORT ATP-BINDING PROTEIN TAGH"/>
    <property type="match status" value="1"/>
</dbReference>
<reference evidence="7" key="1">
    <citation type="journal article" date="2019" name="Int. J. Syst. Evol. Microbiol.">
        <title>The Global Catalogue of Microorganisms (GCM) 10K type strain sequencing project: providing services to taxonomists for standard genome sequencing and annotation.</title>
        <authorList>
            <consortium name="The Broad Institute Genomics Platform"/>
            <consortium name="The Broad Institute Genome Sequencing Center for Infectious Disease"/>
            <person name="Wu L."/>
            <person name="Ma J."/>
        </authorList>
    </citation>
    <scope>NUCLEOTIDE SEQUENCE [LARGE SCALE GENOMIC DNA]</scope>
    <source>
        <strain evidence="7">KCTC 42585</strain>
    </source>
</reference>
<dbReference type="InterPro" id="IPR003593">
    <property type="entry name" value="AAA+_ATPase"/>
</dbReference>
<organism evidence="6 7">
    <name type="scientific">Salinimicrobium flavum</name>
    <dbReference type="NCBI Taxonomy" id="1737065"/>
    <lineage>
        <taxon>Bacteria</taxon>
        <taxon>Pseudomonadati</taxon>
        <taxon>Bacteroidota</taxon>
        <taxon>Flavobacteriia</taxon>
        <taxon>Flavobacteriales</taxon>
        <taxon>Flavobacteriaceae</taxon>
        <taxon>Salinimicrobium</taxon>
    </lineage>
</organism>
<comment type="caution">
    <text evidence="6">The sequence shown here is derived from an EMBL/GenBank/DDBJ whole genome shotgun (WGS) entry which is preliminary data.</text>
</comment>
<gene>
    <name evidence="6" type="ORF">ACFSTG_08580</name>
</gene>
<comment type="similarity">
    <text evidence="1">Belongs to the ABC transporter superfamily.</text>
</comment>
<evidence type="ECO:0000256" key="1">
    <source>
        <dbReference type="ARBA" id="ARBA00005417"/>
    </source>
</evidence>
<dbReference type="SMART" id="SM00382">
    <property type="entry name" value="AAA"/>
    <property type="match status" value="1"/>
</dbReference>
<keyword evidence="3" id="KW-0547">Nucleotide-binding</keyword>
<protein>
    <submittedName>
        <fullName evidence="6">Polysaccharide ABC transporter ATP-binding protein</fullName>
    </submittedName>
</protein>
<keyword evidence="4 6" id="KW-0067">ATP-binding</keyword>
<name>A0ABW5IZ31_9FLAO</name>
<evidence type="ECO:0000256" key="2">
    <source>
        <dbReference type="ARBA" id="ARBA00022448"/>
    </source>
</evidence>
<dbReference type="PROSITE" id="PS50893">
    <property type="entry name" value="ABC_TRANSPORTER_2"/>
    <property type="match status" value="1"/>
</dbReference>
<dbReference type="PROSITE" id="PS00211">
    <property type="entry name" value="ABC_TRANSPORTER_1"/>
    <property type="match status" value="1"/>
</dbReference>
<evidence type="ECO:0000259" key="5">
    <source>
        <dbReference type="PROSITE" id="PS50893"/>
    </source>
</evidence>
<evidence type="ECO:0000313" key="6">
    <source>
        <dbReference type="EMBL" id="MFD2517945.1"/>
    </source>
</evidence>
<dbReference type="Gene3D" id="2.70.50.60">
    <property type="entry name" value="abc- transporter (atp binding component) like domain"/>
    <property type="match status" value="1"/>
</dbReference>
<dbReference type="GO" id="GO:0005524">
    <property type="term" value="F:ATP binding"/>
    <property type="evidence" value="ECO:0007669"/>
    <property type="project" value="UniProtKB-KW"/>
</dbReference>
<dbReference type="Pfam" id="PF00005">
    <property type="entry name" value="ABC_tran"/>
    <property type="match status" value="1"/>
</dbReference>
<dbReference type="Gene3D" id="3.40.50.300">
    <property type="entry name" value="P-loop containing nucleotide triphosphate hydrolases"/>
    <property type="match status" value="1"/>
</dbReference>
<keyword evidence="7" id="KW-1185">Reference proteome</keyword>
<dbReference type="RefSeq" id="WP_380751126.1">
    <property type="nucleotide sequence ID" value="NZ_JBHULT010000008.1"/>
</dbReference>
<evidence type="ECO:0000256" key="3">
    <source>
        <dbReference type="ARBA" id="ARBA00022741"/>
    </source>
</evidence>
<dbReference type="Proteomes" id="UP001597468">
    <property type="component" value="Unassembled WGS sequence"/>
</dbReference>
<dbReference type="InterPro" id="IPR003439">
    <property type="entry name" value="ABC_transporter-like_ATP-bd"/>
</dbReference>
<evidence type="ECO:0000256" key="4">
    <source>
        <dbReference type="ARBA" id="ARBA00022840"/>
    </source>
</evidence>
<dbReference type="InterPro" id="IPR017871">
    <property type="entry name" value="ABC_transporter-like_CS"/>
</dbReference>
<dbReference type="SUPFAM" id="SSF52540">
    <property type="entry name" value="P-loop containing nucleoside triphosphate hydrolases"/>
    <property type="match status" value="1"/>
</dbReference>
<dbReference type="PANTHER" id="PTHR46743:SF2">
    <property type="entry name" value="TEICHOIC ACIDS EXPORT ATP-BINDING PROTEIN TAGH"/>
    <property type="match status" value="1"/>
</dbReference>
<dbReference type="CDD" id="cd03220">
    <property type="entry name" value="ABC_KpsT_Wzt"/>
    <property type="match status" value="1"/>
</dbReference>
<evidence type="ECO:0000313" key="7">
    <source>
        <dbReference type="Proteomes" id="UP001597468"/>
    </source>
</evidence>
<dbReference type="InterPro" id="IPR050683">
    <property type="entry name" value="Bact_Polysacc_Export_ATP-bd"/>
</dbReference>